<keyword evidence="4" id="KW-1185">Reference proteome</keyword>
<proteinExistence type="predicted"/>
<organism evidence="3 4">
    <name type="scientific">Capronia coronata CBS 617.96</name>
    <dbReference type="NCBI Taxonomy" id="1182541"/>
    <lineage>
        <taxon>Eukaryota</taxon>
        <taxon>Fungi</taxon>
        <taxon>Dikarya</taxon>
        <taxon>Ascomycota</taxon>
        <taxon>Pezizomycotina</taxon>
        <taxon>Eurotiomycetes</taxon>
        <taxon>Chaetothyriomycetidae</taxon>
        <taxon>Chaetothyriales</taxon>
        <taxon>Herpotrichiellaceae</taxon>
        <taxon>Capronia</taxon>
    </lineage>
</organism>
<dbReference type="EMBL" id="AMWN01000001">
    <property type="protein sequence ID" value="EXJ95067.1"/>
    <property type="molecule type" value="Genomic_DNA"/>
</dbReference>
<sequence>MLSLAFRILAIAACLYGIAECAHISKEVLKDHVDNPPNSFEPLSKEPTTRKNALKSKQMLDPSLGTNLTAKENPAAILVELAMTFVKIMDGTLKRPFLMSASAQRMRKYAHWTASRTQIHPAIA</sequence>
<evidence type="ECO:0000256" key="2">
    <source>
        <dbReference type="SAM" id="SignalP"/>
    </source>
</evidence>
<dbReference type="HOGENOM" id="CLU_2026427_0_0_1"/>
<dbReference type="OrthoDB" id="4159172at2759"/>
<evidence type="ECO:0000313" key="3">
    <source>
        <dbReference type="EMBL" id="EXJ95067.1"/>
    </source>
</evidence>
<evidence type="ECO:0000313" key="4">
    <source>
        <dbReference type="Proteomes" id="UP000019484"/>
    </source>
</evidence>
<dbReference type="AlphaFoldDB" id="W9YQ64"/>
<accession>W9YQ64</accession>
<keyword evidence="2" id="KW-0732">Signal</keyword>
<name>W9YQ64_9EURO</name>
<protein>
    <submittedName>
        <fullName evidence="3">Uncharacterized protein</fullName>
    </submittedName>
</protein>
<feature type="chain" id="PRO_5004935083" evidence="2">
    <location>
        <begin position="22"/>
        <end position="124"/>
    </location>
</feature>
<evidence type="ECO:0000256" key="1">
    <source>
        <dbReference type="SAM" id="MobiDB-lite"/>
    </source>
</evidence>
<reference evidence="3 4" key="1">
    <citation type="submission" date="2013-03" db="EMBL/GenBank/DDBJ databases">
        <title>The Genome Sequence of Capronia coronata CBS 617.96.</title>
        <authorList>
            <consortium name="The Broad Institute Genomics Platform"/>
            <person name="Cuomo C."/>
            <person name="de Hoog S."/>
            <person name="Gorbushina A."/>
            <person name="Walker B."/>
            <person name="Young S.K."/>
            <person name="Zeng Q."/>
            <person name="Gargeya S."/>
            <person name="Fitzgerald M."/>
            <person name="Haas B."/>
            <person name="Abouelleil A."/>
            <person name="Allen A.W."/>
            <person name="Alvarado L."/>
            <person name="Arachchi H.M."/>
            <person name="Berlin A.M."/>
            <person name="Chapman S.B."/>
            <person name="Gainer-Dewar J."/>
            <person name="Goldberg J."/>
            <person name="Griggs A."/>
            <person name="Gujja S."/>
            <person name="Hansen M."/>
            <person name="Howarth C."/>
            <person name="Imamovic A."/>
            <person name="Ireland A."/>
            <person name="Larimer J."/>
            <person name="McCowan C."/>
            <person name="Murphy C."/>
            <person name="Pearson M."/>
            <person name="Poon T.W."/>
            <person name="Priest M."/>
            <person name="Roberts A."/>
            <person name="Saif S."/>
            <person name="Shea T."/>
            <person name="Sisk P."/>
            <person name="Sykes S."/>
            <person name="Wortman J."/>
            <person name="Nusbaum C."/>
            <person name="Birren B."/>
        </authorList>
    </citation>
    <scope>NUCLEOTIDE SEQUENCE [LARGE SCALE GENOMIC DNA]</scope>
    <source>
        <strain evidence="3 4">CBS 617.96</strain>
    </source>
</reference>
<feature type="region of interest" description="Disordered" evidence="1">
    <location>
        <begin position="35"/>
        <end position="56"/>
    </location>
</feature>
<comment type="caution">
    <text evidence="3">The sequence shown here is derived from an EMBL/GenBank/DDBJ whole genome shotgun (WGS) entry which is preliminary data.</text>
</comment>
<gene>
    <name evidence="3" type="ORF">A1O1_00185</name>
</gene>
<dbReference type="Proteomes" id="UP000019484">
    <property type="component" value="Unassembled WGS sequence"/>
</dbReference>
<feature type="signal peptide" evidence="2">
    <location>
        <begin position="1"/>
        <end position="21"/>
    </location>
</feature>
<dbReference type="RefSeq" id="XP_007719296.1">
    <property type="nucleotide sequence ID" value="XM_007721106.1"/>
</dbReference>
<dbReference type="GeneID" id="19155095"/>